<reference evidence="3 4" key="1">
    <citation type="journal article" date="2000" name="Arch. Microbiol.">
        <title>Rhodobaca bogoriensis gen. nov. and sp. nov., an alkaliphilic purple nonsulfur bacterium from African Rift Valley soda lakes.</title>
        <authorList>
            <person name="Milford A.D."/>
            <person name="Achenbach L.A."/>
            <person name="Jung D.O."/>
            <person name="Madigan M.T."/>
        </authorList>
    </citation>
    <scope>NUCLEOTIDE SEQUENCE [LARGE SCALE GENOMIC DNA]</scope>
    <source>
        <strain evidence="3 4">2376</strain>
    </source>
</reference>
<dbReference type="Gene3D" id="3.30.1360.120">
    <property type="entry name" value="Probable tRNA modification gtpase trme, domain 1"/>
    <property type="match status" value="2"/>
</dbReference>
<gene>
    <name evidence="3" type="ORF">HUK65_09365</name>
</gene>
<keyword evidence="4" id="KW-1185">Reference proteome</keyword>
<dbReference type="Pfam" id="PF25455">
    <property type="entry name" value="Beta-barrel_CAF17_C"/>
    <property type="match status" value="1"/>
</dbReference>
<feature type="domain" description="CAF17 C-terminal" evidence="2">
    <location>
        <begin position="190"/>
        <end position="250"/>
    </location>
</feature>
<evidence type="ECO:0000256" key="1">
    <source>
        <dbReference type="ARBA" id="ARBA00022946"/>
    </source>
</evidence>
<name>A0A7Z0I0D1_9RHOB</name>
<dbReference type="PANTHER" id="PTHR22602:SF0">
    <property type="entry name" value="TRANSFERASE CAF17, MITOCHONDRIAL-RELATED"/>
    <property type="match status" value="1"/>
</dbReference>
<dbReference type="AlphaFoldDB" id="A0A7Z0I0D1"/>
<dbReference type="InterPro" id="IPR057460">
    <property type="entry name" value="CAF17_C"/>
</dbReference>
<dbReference type="InterPro" id="IPR045179">
    <property type="entry name" value="YgfZ/GcvT"/>
</dbReference>
<dbReference type="PANTHER" id="PTHR22602">
    <property type="entry name" value="TRANSFERASE CAF17, MITOCHONDRIAL-RELATED"/>
    <property type="match status" value="1"/>
</dbReference>
<sequence length="259" mass="27497">MGTEAAERSILRISGDNPVRFLQGLVSNDLNALDQKGLVYAALLTPQGKYLADFLVLADGPDVLLDVAAPLGADVLKRLTMYKLRTPVTLEATDLSVRRGTGPAPKGALADPRHPALGWRLYGPEGGCDGTDWEALRVAHCIPETGVELIPGESFILECGFDRLNGVDFRKGCYVGQEVTARMRHKTELRKGLTTVTVEGSAPPGTEITADGKAIGTLYTQSGGQGIAYLRFDRAARAKGPMTAAEATVGWTETADTGA</sequence>
<organism evidence="3 4">
    <name type="scientific">Rhabdonatronobacter sediminivivens</name>
    <dbReference type="NCBI Taxonomy" id="2743469"/>
    <lineage>
        <taxon>Bacteria</taxon>
        <taxon>Pseudomonadati</taxon>
        <taxon>Pseudomonadota</taxon>
        <taxon>Alphaproteobacteria</taxon>
        <taxon>Rhodobacterales</taxon>
        <taxon>Paracoccaceae</taxon>
        <taxon>Rhabdonatronobacter</taxon>
    </lineage>
</organism>
<dbReference type="RefSeq" id="WP_179905904.1">
    <property type="nucleotide sequence ID" value="NZ_JACBXS010000016.1"/>
</dbReference>
<dbReference type="Proteomes" id="UP000529417">
    <property type="component" value="Unassembled WGS sequence"/>
</dbReference>
<comment type="caution">
    <text evidence="3">The sequence shown here is derived from an EMBL/GenBank/DDBJ whole genome shotgun (WGS) entry which is preliminary data.</text>
</comment>
<protein>
    <submittedName>
        <fullName evidence="3">Folate-binding protein YgfZ</fullName>
    </submittedName>
</protein>
<proteinExistence type="predicted"/>
<dbReference type="GO" id="GO:0016226">
    <property type="term" value="P:iron-sulfur cluster assembly"/>
    <property type="evidence" value="ECO:0007669"/>
    <property type="project" value="TreeGrafter"/>
</dbReference>
<dbReference type="EMBL" id="JACBXS010000016">
    <property type="protein sequence ID" value="NYS25199.1"/>
    <property type="molecule type" value="Genomic_DNA"/>
</dbReference>
<evidence type="ECO:0000259" key="2">
    <source>
        <dbReference type="Pfam" id="PF25455"/>
    </source>
</evidence>
<dbReference type="SUPFAM" id="SSF103025">
    <property type="entry name" value="Folate-binding domain"/>
    <property type="match status" value="1"/>
</dbReference>
<accession>A0A7Z0I0D1</accession>
<dbReference type="InterPro" id="IPR017703">
    <property type="entry name" value="YgfZ/GCV_T_CS"/>
</dbReference>
<evidence type="ECO:0000313" key="3">
    <source>
        <dbReference type="EMBL" id="NYS25199.1"/>
    </source>
</evidence>
<dbReference type="InterPro" id="IPR027266">
    <property type="entry name" value="TrmE/GcvT-like"/>
</dbReference>
<evidence type="ECO:0000313" key="4">
    <source>
        <dbReference type="Proteomes" id="UP000529417"/>
    </source>
</evidence>
<keyword evidence="1" id="KW-0809">Transit peptide</keyword>
<dbReference type="NCBIfam" id="TIGR03317">
    <property type="entry name" value="ygfZ_signature"/>
    <property type="match status" value="1"/>
</dbReference>